<name>A0AAW1PMU2_9CHLO</name>
<dbReference type="EMBL" id="JALJOR010000009">
    <property type="protein sequence ID" value="KAK9811233.1"/>
    <property type="molecule type" value="Genomic_DNA"/>
</dbReference>
<keyword evidence="3" id="KW-0136">Cellulose degradation</keyword>
<comment type="caution">
    <text evidence="9">The sequence shown here is derived from an EMBL/GenBank/DDBJ whole genome shotgun (WGS) entry which is preliminary data.</text>
</comment>
<dbReference type="InterPro" id="IPR001547">
    <property type="entry name" value="Glyco_hydro_5"/>
</dbReference>
<reference evidence="9 10" key="1">
    <citation type="journal article" date="2024" name="Nat. Commun.">
        <title>Phylogenomics reveals the evolutionary origins of lichenization in chlorophyte algae.</title>
        <authorList>
            <person name="Puginier C."/>
            <person name="Libourel C."/>
            <person name="Otte J."/>
            <person name="Skaloud P."/>
            <person name="Haon M."/>
            <person name="Grisel S."/>
            <person name="Petersen M."/>
            <person name="Berrin J.G."/>
            <person name="Delaux P.M."/>
            <person name="Dal Grande F."/>
            <person name="Keller J."/>
        </authorList>
    </citation>
    <scope>NUCLEOTIDE SEQUENCE [LARGE SCALE GENOMIC DNA]</scope>
    <source>
        <strain evidence="9 10">SAG 2043</strain>
    </source>
</reference>
<comment type="similarity">
    <text evidence="1 7">Belongs to the glycosyl hydrolase 5 (cellulase A) family.</text>
</comment>
<evidence type="ECO:0000259" key="8">
    <source>
        <dbReference type="Pfam" id="PF00150"/>
    </source>
</evidence>
<keyword evidence="5 7" id="KW-0326">Glycosidase</keyword>
<dbReference type="AlphaFoldDB" id="A0AAW1PMU2"/>
<evidence type="ECO:0000256" key="7">
    <source>
        <dbReference type="RuleBase" id="RU361153"/>
    </source>
</evidence>
<evidence type="ECO:0000256" key="5">
    <source>
        <dbReference type="ARBA" id="ARBA00023295"/>
    </source>
</evidence>
<dbReference type="CDD" id="cd00551">
    <property type="entry name" value="AmyAc_family"/>
    <property type="match status" value="1"/>
</dbReference>
<dbReference type="SUPFAM" id="SSF51445">
    <property type="entry name" value="(Trans)glycosidases"/>
    <property type="match status" value="1"/>
</dbReference>
<keyword evidence="4" id="KW-0119">Carbohydrate metabolism</keyword>
<dbReference type="GO" id="GO:0004553">
    <property type="term" value="F:hydrolase activity, hydrolyzing O-glycosyl compounds"/>
    <property type="evidence" value="ECO:0007669"/>
    <property type="project" value="InterPro"/>
</dbReference>
<evidence type="ECO:0000256" key="6">
    <source>
        <dbReference type="ARBA" id="ARBA00023326"/>
    </source>
</evidence>
<proteinExistence type="inferred from homology"/>
<keyword evidence="6" id="KW-0624">Polysaccharide degradation</keyword>
<feature type="domain" description="Glycoside hydrolase family 5" evidence="8">
    <location>
        <begin position="22"/>
        <end position="326"/>
    </location>
</feature>
<keyword evidence="2 7" id="KW-0378">Hydrolase</keyword>
<evidence type="ECO:0000256" key="2">
    <source>
        <dbReference type="ARBA" id="ARBA00022801"/>
    </source>
</evidence>
<dbReference type="InterPro" id="IPR017853">
    <property type="entry name" value="GH"/>
</dbReference>
<evidence type="ECO:0000313" key="10">
    <source>
        <dbReference type="Proteomes" id="UP001489004"/>
    </source>
</evidence>
<evidence type="ECO:0000256" key="3">
    <source>
        <dbReference type="ARBA" id="ARBA00023001"/>
    </source>
</evidence>
<gene>
    <name evidence="9" type="ORF">WJX72_000405</name>
</gene>
<protein>
    <recommendedName>
        <fullName evidence="8">Glycoside hydrolase family 5 domain-containing protein</fullName>
    </recommendedName>
</protein>
<accession>A0AAW1PMU2</accession>
<evidence type="ECO:0000256" key="1">
    <source>
        <dbReference type="ARBA" id="ARBA00005641"/>
    </source>
</evidence>
<dbReference type="PANTHER" id="PTHR35923:SF2">
    <property type="entry name" value="ENDOGLUCANASE"/>
    <property type="match status" value="1"/>
</dbReference>
<dbReference type="Pfam" id="PF00150">
    <property type="entry name" value="Cellulase"/>
    <property type="match status" value="1"/>
</dbReference>
<dbReference type="GO" id="GO:0030245">
    <property type="term" value="P:cellulose catabolic process"/>
    <property type="evidence" value="ECO:0007669"/>
    <property type="project" value="UniProtKB-KW"/>
</dbReference>
<keyword evidence="10" id="KW-1185">Reference proteome</keyword>
<dbReference type="Gene3D" id="3.20.20.80">
    <property type="entry name" value="Glycosidases"/>
    <property type="match status" value="1"/>
</dbReference>
<dbReference type="Proteomes" id="UP001489004">
    <property type="component" value="Unassembled WGS sequence"/>
</dbReference>
<evidence type="ECO:0000313" key="9">
    <source>
        <dbReference type="EMBL" id="KAK9811233.1"/>
    </source>
</evidence>
<sequence length="404" mass="44614">MELTSTQGALYLNGQRFYLKGTSWFGFEGGDNALHGLWSVTMHSLLDFLQQNGFNALRIPVSAELSLELDRADTKTINFYVNPQLKGLSAGGLLDLLVAECARRGILIMLDMHHVSTSGGICELWYDDKLDEAGVICAWQALALRYKDSWNVFAADLNNEPHGCASWGTGDPATDWRLGAQRVGDAIHEVNPRLLLFVEGTAGHCVPVQAPESAFWGEALDSAAERPVSFRLLNKLVYSPHVYGPDVAGQAYFKDPRFPANMPAIWTRHWAHLKLVHKMNAAIVPGEWGGRAQEGSQDRVWQEAFANFLHDNGITDNFYWCLNPNSGDTGGLLKDDWVTPEQWKLDLLAYVNPRPTRLQVLPDGRVNAASSEMPKASALDLQSLAQAMPAADDASMGNVSYYHS</sequence>
<organism evidence="9 10">
    <name type="scientific">[Myrmecia] bisecta</name>
    <dbReference type="NCBI Taxonomy" id="41462"/>
    <lineage>
        <taxon>Eukaryota</taxon>
        <taxon>Viridiplantae</taxon>
        <taxon>Chlorophyta</taxon>
        <taxon>core chlorophytes</taxon>
        <taxon>Trebouxiophyceae</taxon>
        <taxon>Trebouxiales</taxon>
        <taxon>Trebouxiaceae</taxon>
        <taxon>Myrmecia</taxon>
    </lineage>
</organism>
<dbReference type="PANTHER" id="PTHR35923">
    <property type="entry name" value="MAJOR EXTRACELLULAR ENDOGLUCANASE"/>
    <property type="match status" value="1"/>
</dbReference>
<evidence type="ECO:0000256" key="4">
    <source>
        <dbReference type="ARBA" id="ARBA00023277"/>
    </source>
</evidence>